<dbReference type="PANTHER" id="PTHR10695:SF46">
    <property type="entry name" value="BIFUNCTIONAL COENZYME A SYNTHASE-RELATED"/>
    <property type="match status" value="1"/>
</dbReference>
<evidence type="ECO:0000256" key="3">
    <source>
        <dbReference type="ARBA" id="ARBA00022840"/>
    </source>
</evidence>
<evidence type="ECO:0000256" key="5">
    <source>
        <dbReference type="HAMAP-Rule" id="MF_00376"/>
    </source>
</evidence>
<dbReference type="EC" id="2.7.1.24" evidence="5 6"/>
<dbReference type="PANTHER" id="PTHR10695">
    <property type="entry name" value="DEPHOSPHO-COA KINASE-RELATED"/>
    <property type="match status" value="1"/>
</dbReference>
<evidence type="ECO:0000313" key="8">
    <source>
        <dbReference type="Proteomes" id="UP000239907"/>
    </source>
</evidence>
<comment type="catalytic activity">
    <reaction evidence="5">
        <text>3'-dephospho-CoA + ATP = ADP + CoA + H(+)</text>
        <dbReference type="Rhea" id="RHEA:18245"/>
        <dbReference type="ChEBI" id="CHEBI:15378"/>
        <dbReference type="ChEBI" id="CHEBI:30616"/>
        <dbReference type="ChEBI" id="CHEBI:57287"/>
        <dbReference type="ChEBI" id="CHEBI:57328"/>
        <dbReference type="ChEBI" id="CHEBI:456216"/>
        <dbReference type="EC" id="2.7.1.24"/>
    </reaction>
</comment>
<evidence type="ECO:0000256" key="2">
    <source>
        <dbReference type="ARBA" id="ARBA00022741"/>
    </source>
</evidence>
<keyword evidence="5" id="KW-0963">Cytoplasm</keyword>
<comment type="similarity">
    <text evidence="1 5">Belongs to the CoaE family.</text>
</comment>
<dbReference type="AlphaFoldDB" id="A0A2S7U2R5"/>
<gene>
    <name evidence="5" type="primary">coaE</name>
    <name evidence="7" type="ORF">BSZ32_09080</name>
</gene>
<comment type="pathway">
    <text evidence="5">Cofactor biosynthesis; coenzyme A biosynthesis; CoA from (R)-pantothenate: step 5/5.</text>
</comment>
<evidence type="ECO:0000256" key="4">
    <source>
        <dbReference type="ARBA" id="ARBA00022993"/>
    </source>
</evidence>
<keyword evidence="5 7" id="KW-0418">Kinase</keyword>
<organism evidence="7 8">
    <name type="scientific">Rubritalea profundi</name>
    <dbReference type="NCBI Taxonomy" id="1658618"/>
    <lineage>
        <taxon>Bacteria</taxon>
        <taxon>Pseudomonadati</taxon>
        <taxon>Verrucomicrobiota</taxon>
        <taxon>Verrucomicrobiia</taxon>
        <taxon>Verrucomicrobiales</taxon>
        <taxon>Rubritaleaceae</taxon>
        <taxon>Rubritalea</taxon>
    </lineage>
</organism>
<dbReference type="GO" id="GO:0005524">
    <property type="term" value="F:ATP binding"/>
    <property type="evidence" value="ECO:0007669"/>
    <property type="project" value="UniProtKB-UniRule"/>
</dbReference>
<dbReference type="EMBL" id="MQWA01000001">
    <property type="protein sequence ID" value="PQJ28642.1"/>
    <property type="molecule type" value="Genomic_DNA"/>
</dbReference>
<dbReference type="Proteomes" id="UP000239907">
    <property type="component" value="Unassembled WGS sequence"/>
</dbReference>
<dbReference type="CDD" id="cd02022">
    <property type="entry name" value="DPCK"/>
    <property type="match status" value="1"/>
</dbReference>
<keyword evidence="2 5" id="KW-0547">Nucleotide-binding</keyword>
<accession>A0A2S7U2R5</accession>
<dbReference type="Pfam" id="PF01121">
    <property type="entry name" value="CoaE"/>
    <property type="match status" value="1"/>
</dbReference>
<feature type="binding site" evidence="5">
    <location>
        <begin position="13"/>
        <end position="18"/>
    </location>
    <ligand>
        <name>ATP</name>
        <dbReference type="ChEBI" id="CHEBI:30616"/>
    </ligand>
</feature>
<comment type="function">
    <text evidence="5">Catalyzes the phosphorylation of the 3'-hydroxyl group of dephosphocoenzyme A to form coenzyme A.</text>
</comment>
<evidence type="ECO:0000313" key="7">
    <source>
        <dbReference type="EMBL" id="PQJ28642.1"/>
    </source>
</evidence>
<keyword evidence="3 5" id="KW-0067">ATP-binding</keyword>
<dbReference type="InterPro" id="IPR027417">
    <property type="entry name" value="P-loop_NTPase"/>
</dbReference>
<reference evidence="7 8" key="1">
    <citation type="submission" date="2016-12" db="EMBL/GenBank/DDBJ databases">
        <title>Study of bacterial adaptation to deep sea.</title>
        <authorList>
            <person name="Song J."/>
            <person name="Yoshizawa S."/>
            <person name="Kogure K."/>
        </authorList>
    </citation>
    <scope>NUCLEOTIDE SEQUENCE [LARGE SCALE GENOMIC DNA]</scope>
    <source>
        <strain evidence="7 8">SAORIC-165</strain>
    </source>
</reference>
<sequence>MTMRVLGLTGGIATGKSTCVEILRSLDPHIVIFDADQCVAELYQRADVAAALVRLVGESAYLENAELNRAYLRERMFAEPELRREIQNLIHPLVRKECLVSLEIASKTIGTTSFIADVPLLFEGAFDFGQDANLVVTVSRETQEQRLMMRSGFDVATVHAILEAQLPISHKEKCADVVFWNEGPKYVLEAQLKRFIENNYR</sequence>
<dbReference type="GO" id="GO:0004140">
    <property type="term" value="F:dephospho-CoA kinase activity"/>
    <property type="evidence" value="ECO:0007669"/>
    <property type="project" value="UniProtKB-UniRule"/>
</dbReference>
<evidence type="ECO:0000256" key="6">
    <source>
        <dbReference type="NCBIfam" id="TIGR00152"/>
    </source>
</evidence>
<keyword evidence="5" id="KW-0808">Transferase</keyword>
<proteinExistence type="inferred from homology"/>
<comment type="caution">
    <text evidence="7">The sequence shown here is derived from an EMBL/GenBank/DDBJ whole genome shotgun (WGS) entry which is preliminary data.</text>
</comment>
<dbReference type="InterPro" id="IPR001977">
    <property type="entry name" value="Depp_CoAkinase"/>
</dbReference>
<dbReference type="NCBIfam" id="TIGR00152">
    <property type="entry name" value="dephospho-CoA kinase"/>
    <property type="match status" value="1"/>
</dbReference>
<dbReference type="OrthoDB" id="9812943at2"/>
<dbReference type="Gene3D" id="3.40.50.300">
    <property type="entry name" value="P-loop containing nucleotide triphosphate hydrolases"/>
    <property type="match status" value="1"/>
</dbReference>
<keyword evidence="8" id="KW-1185">Reference proteome</keyword>
<dbReference type="HAMAP" id="MF_00376">
    <property type="entry name" value="Dephospho_CoA_kinase"/>
    <property type="match status" value="1"/>
</dbReference>
<protein>
    <recommendedName>
        <fullName evidence="5 6">Dephospho-CoA kinase</fullName>
        <ecNumber evidence="5 6">2.7.1.24</ecNumber>
    </recommendedName>
    <alternativeName>
        <fullName evidence="5">Dephosphocoenzyme A kinase</fullName>
    </alternativeName>
</protein>
<evidence type="ECO:0000256" key="1">
    <source>
        <dbReference type="ARBA" id="ARBA00009018"/>
    </source>
</evidence>
<dbReference type="GO" id="GO:0015937">
    <property type="term" value="P:coenzyme A biosynthetic process"/>
    <property type="evidence" value="ECO:0007669"/>
    <property type="project" value="UniProtKB-UniRule"/>
</dbReference>
<dbReference type="GO" id="GO:0005737">
    <property type="term" value="C:cytoplasm"/>
    <property type="evidence" value="ECO:0007669"/>
    <property type="project" value="UniProtKB-SubCell"/>
</dbReference>
<dbReference type="PROSITE" id="PS51219">
    <property type="entry name" value="DPCK"/>
    <property type="match status" value="1"/>
</dbReference>
<keyword evidence="4 5" id="KW-0173">Coenzyme A biosynthesis</keyword>
<dbReference type="SUPFAM" id="SSF52540">
    <property type="entry name" value="P-loop containing nucleoside triphosphate hydrolases"/>
    <property type="match status" value="1"/>
</dbReference>
<dbReference type="UniPathway" id="UPA00241">
    <property type="reaction ID" value="UER00356"/>
</dbReference>
<comment type="subcellular location">
    <subcellularLocation>
        <location evidence="5">Cytoplasm</location>
    </subcellularLocation>
</comment>
<name>A0A2S7U2R5_9BACT</name>